<proteinExistence type="predicted"/>
<accession>A0ACC2G7G3</accession>
<evidence type="ECO:0000313" key="1">
    <source>
        <dbReference type="EMBL" id="KAJ7999497.1"/>
    </source>
</evidence>
<dbReference type="EMBL" id="CM055743">
    <property type="protein sequence ID" value="KAJ7999497.1"/>
    <property type="molecule type" value="Genomic_DNA"/>
</dbReference>
<evidence type="ECO:0000313" key="2">
    <source>
        <dbReference type="Proteomes" id="UP001157502"/>
    </source>
</evidence>
<comment type="caution">
    <text evidence="1">The sequence shown here is derived from an EMBL/GenBank/DDBJ whole genome shotgun (WGS) entry which is preliminary data.</text>
</comment>
<keyword evidence="2" id="KW-1185">Reference proteome</keyword>
<dbReference type="Proteomes" id="UP001157502">
    <property type="component" value="Chromosome 16"/>
</dbReference>
<protein>
    <submittedName>
        <fullName evidence="1">Uncharacterized protein</fullName>
    </submittedName>
</protein>
<gene>
    <name evidence="1" type="ORF">DPEC_G00195040</name>
</gene>
<reference evidence="1" key="1">
    <citation type="submission" date="2021-05" db="EMBL/GenBank/DDBJ databases">
        <authorList>
            <person name="Pan Q."/>
            <person name="Jouanno E."/>
            <person name="Zahm M."/>
            <person name="Klopp C."/>
            <person name="Cabau C."/>
            <person name="Louis A."/>
            <person name="Berthelot C."/>
            <person name="Parey E."/>
            <person name="Roest Crollius H."/>
            <person name="Montfort J."/>
            <person name="Robinson-Rechavi M."/>
            <person name="Bouchez O."/>
            <person name="Lampietro C."/>
            <person name="Lopez Roques C."/>
            <person name="Donnadieu C."/>
            <person name="Postlethwait J."/>
            <person name="Bobe J."/>
            <person name="Dillon D."/>
            <person name="Chandos A."/>
            <person name="von Hippel F."/>
            <person name="Guiguen Y."/>
        </authorList>
    </citation>
    <scope>NUCLEOTIDE SEQUENCE</scope>
    <source>
        <strain evidence="1">YG-Jan2019</strain>
    </source>
</reference>
<organism evidence="1 2">
    <name type="scientific">Dallia pectoralis</name>
    <name type="common">Alaska blackfish</name>
    <dbReference type="NCBI Taxonomy" id="75939"/>
    <lineage>
        <taxon>Eukaryota</taxon>
        <taxon>Metazoa</taxon>
        <taxon>Chordata</taxon>
        <taxon>Craniata</taxon>
        <taxon>Vertebrata</taxon>
        <taxon>Euteleostomi</taxon>
        <taxon>Actinopterygii</taxon>
        <taxon>Neopterygii</taxon>
        <taxon>Teleostei</taxon>
        <taxon>Protacanthopterygii</taxon>
        <taxon>Esociformes</taxon>
        <taxon>Umbridae</taxon>
        <taxon>Dallia</taxon>
    </lineage>
</organism>
<name>A0ACC2G7G3_DALPE</name>
<sequence length="414" mass="47757">MSRPVVPRIIRLPMSTPSELCRILTNANITMYQESQQPLQFSHMTTPLSGIGDLLSDISTYSTQVQWYEQNPQYWSKQNVLDWISFYVEGSKFDASTLSLSYCSMDGHTLCQLTRDQLLSMFGLSLGAQLYESLAELKSKYDLNETCTLLDSLLEEFPDFPLLSTVEVNEDVKNPCYSDFSAIYGDFPYKNAAVENIRSPSDFGYESDSMLSSSSASGGVFSQNPSSPESRSSDSDPEFSYPQLTKVQIKTEQIEREVKRGRGRPPKLTRDPKHSNHVSKKNKHAPRGTHLWEFVRDILIHPELHQNQGLMKWEDRREGVFKFVKSEAVAQLWGQKKKNSSMTYEKLSRAMRYYYKREILDRVDGRRLVYKFGKNSNGWRVEETRMYPMNNTRQEEDVTMYPMNNTRQEEGTGV</sequence>